<dbReference type="AlphaFoldDB" id="A0AB39HF56"/>
<evidence type="ECO:0000256" key="1">
    <source>
        <dbReference type="SAM" id="SignalP"/>
    </source>
</evidence>
<name>A0AB39HF56_9VIBR</name>
<reference evidence="2" key="1">
    <citation type="submission" date="2024-07" db="EMBL/GenBank/DDBJ databases">
        <title>Genome Analysis of a Potential Novel Vibrio Species Secreting pH- and Thermo-stable Alginate Lyase and its Application in Producing Alginate Oligosaccharides.</title>
        <authorList>
            <person name="Huang H."/>
            <person name="Bao K."/>
        </authorList>
    </citation>
    <scope>NUCLEOTIDE SEQUENCE</scope>
    <source>
        <strain evidence="2">HB236076</strain>
        <plasmid evidence="2">p-HB236076</plasmid>
    </source>
</reference>
<organism evidence="2">
    <name type="scientific">Vibrio sp. HB236076</name>
    <dbReference type="NCBI Taxonomy" id="3232307"/>
    <lineage>
        <taxon>Bacteria</taxon>
        <taxon>Pseudomonadati</taxon>
        <taxon>Pseudomonadota</taxon>
        <taxon>Gammaproteobacteria</taxon>
        <taxon>Vibrionales</taxon>
        <taxon>Vibrionaceae</taxon>
        <taxon>Vibrio</taxon>
    </lineage>
</organism>
<evidence type="ECO:0000313" key="2">
    <source>
        <dbReference type="EMBL" id="XDK26674.1"/>
    </source>
</evidence>
<dbReference type="Pfam" id="PF11060">
    <property type="entry name" value="DUF2861"/>
    <property type="match status" value="1"/>
</dbReference>
<proteinExistence type="predicted"/>
<gene>
    <name evidence="2" type="ORF">AB0763_16725</name>
</gene>
<dbReference type="InterPro" id="IPR021290">
    <property type="entry name" value="DUF2861"/>
</dbReference>
<feature type="chain" id="PRO_5044327588" evidence="1">
    <location>
        <begin position="21"/>
        <end position="290"/>
    </location>
</feature>
<dbReference type="RefSeq" id="WP_306099586.1">
    <property type="nucleotide sequence ID" value="NZ_CP162602.1"/>
</dbReference>
<geneLocation type="plasmid" evidence="2">
    <name>p-HB236076</name>
</geneLocation>
<dbReference type="KEGG" id="vih:AB0763_16725"/>
<accession>A0AB39HF56</accession>
<keyword evidence="2" id="KW-0614">Plasmid</keyword>
<dbReference type="EMBL" id="CP162602">
    <property type="protein sequence ID" value="XDK26674.1"/>
    <property type="molecule type" value="Genomic_DNA"/>
</dbReference>
<protein>
    <submittedName>
        <fullName evidence="2">DUF2861 family protein</fullName>
    </submittedName>
</protein>
<keyword evidence="1" id="KW-0732">Signal</keyword>
<sequence>MKVTPILISLLSLQPLMAGADSQWFESNTPLTQAHQYLLEDDLSDMFNSMVEVWQSNDDGSLNHHLNQLLNQSLVEDCGKSLMNGAMPEWLDAVTIQRETVQYPGNDSHRLLIDVLSHQKVNSIRFEKWVNTQISTDGTLFTLDDDEENEQHVQQRYTLSNKLAPGLYRLTISADDQPEWSSWVILSDQEPTHYVRWSSNDTWQVEKKTLTNRYCPLPLLKVTVSDYVDDDYQQVWSKTYDAQYPTKLEATKLPNDRYVLFVSMSNRRWQGDILLQTSQTISRTLDVSND</sequence>
<feature type="signal peptide" evidence="1">
    <location>
        <begin position="1"/>
        <end position="20"/>
    </location>
</feature>